<reference evidence="1 2" key="1">
    <citation type="submission" date="2015-11" db="EMBL/GenBank/DDBJ databases">
        <title>Expanding the genomic diversity of Burkholderia species for the development of highly accurate diagnostics.</title>
        <authorList>
            <person name="Sahl J."/>
            <person name="Keim P."/>
            <person name="Wagner D."/>
        </authorList>
    </citation>
    <scope>NUCLEOTIDE SEQUENCE [LARGE SCALE GENOMIC DNA]</scope>
    <source>
        <strain evidence="1 2">MSMB782WGS</strain>
    </source>
</reference>
<sequence>MLMTPLGPEAVLDVDGTLRISRYAERAALDATERTAWFRVNSGVWNGSASNDPAMGVGGYPIGGTFPLFPAVCSDVASMWTADFSGPFRADAPDGFIPWSQGSLQISLGDCADVDLAGAKAGDMLKLSATGVWKPSSVASCRLHNAR</sequence>
<gene>
    <name evidence="1" type="ORF">WM16_05095</name>
</gene>
<protein>
    <submittedName>
        <fullName evidence="1">Uncharacterized protein</fullName>
    </submittedName>
</protein>
<proteinExistence type="predicted"/>
<evidence type="ECO:0000313" key="2">
    <source>
        <dbReference type="Proteomes" id="UP000065504"/>
    </source>
</evidence>
<dbReference type="EMBL" id="LPLU01000043">
    <property type="protein sequence ID" value="KWK80636.1"/>
    <property type="molecule type" value="Genomic_DNA"/>
</dbReference>
<comment type="caution">
    <text evidence="1">The sequence shown here is derived from an EMBL/GenBank/DDBJ whole genome shotgun (WGS) entry which is preliminary data.</text>
</comment>
<organism evidence="1 2">
    <name type="scientific">Burkholderia ubonensis</name>
    <dbReference type="NCBI Taxonomy" id="101571"/>
    <lineage>
        <taxon>Bacteria</taxon>
        <taxon>Pseudomonadati</taxon>
        <taxon>Pseudomonadota</taxon>
        <taxon>Betaproteobacteria</taxon>
        <taxon>Burkholderiales</taxon>
        <taxon>Burkholderiaceae</taxon>
        <taxon>Burkholderia</taxon>
        <taxon>Burkholderia cepacia complex</taxon>
    </lineage>
</organism>
<accession>A0A119UXL6</accession>
<dbReference type="AlphaFoldDB" id="A0A119UXL6"/>
<name>A0A119UXL6_9BURK</name>
<evidence type="ECO:0000313" key="1">
    <source>
        <dbReference type="EMBL" id="KWK80636.1"/>
    </source>
</evidence>
<dbReference type="Proteomes" id="UP000065504">
    <property type="component" value="Unassembled WGS sequence"/>
</dbReference>